<dbReference type="InterPro" id="IPR000792">
    <property type="entry name" value="Tscrpt_reg_LuxR_C"/>
</dbReference>
<dbReference type="SUPFAM" id="SSF46894">
    <property type="entry name" value="C-terminal effector domain of the bipartite response regulators"/>
    <property type="match status" value="1"/>
</dbReference>
<evidence type="ECO:0000256" key="2">
    <source>
        <dbReference type="ARBA" id="ARBA00023125"/>
    </source>
</evidence>
<gene>
    <name evidence="5" type="ORF">Rai3103_03350</name>
</gene>
<dbReference type="EMBL" id="CP045725">
    <property type="protein sequence ID" value="QGF22865.1"/>
    <property type="molecule type" value="Genomic_DNA"/>
</dbReference>
<proteinExistence type="predicted"/>
<dbReference type="AlphaFoldDB" id="A0A5Q2FDR9"/>
<keyword evidence="6" id="KW-1185">Reference proteome</keyword>
<dbReference type="GO" id="GO:0003677">
    <property type="term" value="F:DNA binding"/>
    <property type="evidence" value="ECO:0007669"/>
    <property type="project" value="UniProtKB-KW"/>
</dbReference>
<dbReference type="GO" id="GO:0006355">
    <property type="term" value="P:regulation of DNA-templated transcription"/>
    <property type="evidence" value="ECO:0007669"/>
    <property type="project" value="InterPro"/>
</dbReference>
<accession>A0A5Q2FDR9</accession>
<dbReference type="InterPro" id="IPR039420">
    <property type="entry name" value="WalR-like"/>
</dbReference>
<sequence>MTPRPRVVVIDDSTLVREAFGLVHPGVEVVGAWPTIEPLLEQRPSADLVVLDLHLVADDPDVRQGTAAIGAVSAAGYRICLYTDESRPLVLARCLQAGAQGLVRKSAPSAVAEADFREAAAGGAVLPPSLLSLTELLDRRGGLPELTERQRQVLSARARGERWASIAQRLFITERVAREHMEAVSNKLSRCLRDASPADLERMLGTGPGDLVD</sequence>
<name>A0A5Q2FDR9_9ACTN</name>
<dbReference type="SUPFAM" id="SSF52172">
    <property type="entry name" value="CheY-like"/>
    <property type="match status" value="1"/>
</dbReference>
<organism evidence="5 6">
    <name type="scientific">Raineyella fluvialis</name>
    <dbReference type="NCBI Taxonomy" id="2662261"/>
    <lineage>
        <taxon>Bacteria</taxon>
        <taxon>Bacillati</taxon>
        <taxon>Actinomycetota</taxon>
        <taxon>Actinomycetes</taxon>
        <taxon>Propionibacteriales</taxon>
        <taxon>Propionibacteriaceae</taxon>
        <taxon>Raineyella</taxon>
    </lineage>
</organism>
<protein>
    <submittedName>
        <fullName evidence="5">DNA-binding response regulator</fullName>
    </submittedName>
</protein>
<evidence type="ECO:0000259" key="4">
    <source>
        <dbReference type="Pfam" id="PF00196"/>
    </source>
</evidence>
<feature type="domain" description="HTH luxR-type" evidence="4">
    <location>
        <begin position="146"/>
        <end position="188"/>
    </location>
</feature>
<dbReference type="InterPro" id="IPR011006">
    <property type="entry name" value="CheY-like_superfamily"/>
</dbReference>
<dbReference type="Pfam" id="PF00196">
    <property type="entry name" value="GerE"/>
    <property type="match status" value="1"/>
</dbReference>
<evidence type="ECO:0000256" key="3">
    <source>
        <dbReference type="ARBA" id="ARBA00023163"/>
    </source>
</evidence>
<dbReference type="PANTHER" id="PTHR43214:SF24">
    <property type="entry name" value="TRANSCRIPTIONAL REGULATORY PROTEIN NARL-RELATED"/>
    <property type="match status" value="1"/>
</dbReference>
<dbReference type="RefSeq" id="WP_153571392.1">
    <property type="nucleotide sequence ID" value="NZ_CP045725.1"/>
</dbReference>
<evidence type="ECO:0000313" key="6">
    <source>
        <dbReference type="Proteomes" id="UP000386847"/>
    </source>
</evidence>
<dbReference type="PANTHER" id="PTHR43214">
    <property type="entry name" value="TWO-COMPONENT RESPONSE REGULATOR"/>
    <property type="match status" value="1"/>
</dbReference>
<keyword evidence="1" id="KW-0805">Transcription regulation</keyword>
<keyword evidence="3" id="KW-0804">Transcription</keyword>
<keyword evidence="2 5" id="KW-0238">DNA-binding</keyword>
<reference evidence="5 6" key="1">
    <citation type="submission" date="2019-10" db="EMBL/GenBank/DDBJ databases">
        <title>Genomic analysis of Raineyella sp. CBA3103.</title>
        <authorList>
            <person name="Roh S.W."/>
        </authorList>
    </citation>
    <scope>NUCLEOTIDE SEQUENCE [LARGE SCALE GENOMIC DNA]</scope>
    <source>
        <strain evidence="5 6">CBA3103</strain>
    </source>
</reference>
<dbReference type="Gene3D" id="3.40.50.2300">
    <property type="match status" value="1"/>
</dbReference>
<dbReference type="InterPro" id="IPR016032">
    <property type="entry name" value="Sig_transdc_resp-reg_C-effctor"/>
</dbReference>
<dbReference type="Proteomes" id="UP000386847">
    <property type="component" value="Chromosome"/>
</dbReference>
<dbReference type="KEGG" id="rain:Rai3103_03350"/>
<evidence type="ECO:0000256" key="1">
    <source>
        <dbReference type="ARBA" id="ARBA00023015"/>
    </source>
</evidence>
<evidence type="ECO:0000313" key="5">
    <source>
        <dbReference type="EMBL" id="QGF22865.1"/>
    </source>
</evidence>